<protein>
    <submittedName>
        <fullName evidence="2">Uncharacterized protein</fullName>
    </submittedName>
</protein>
<accession>A0A0E9RT47</accession>
<proteinExistence type="predicted"/>
<reference evidence="2" key="2">
    <citation type="journal article" date="2015" name="Fish Shellfish Immunol.">
        <title>Early steps in the European eel (Anguilla anguilla)-Vibrio vulnificus interaction in the gills: Role of the RtxA13 toxin.</title>
        <authorList>
            <person name="Callol A."/>
            <person name="Pajuelo D."/>
            <person name="Ebbesson L."/>
            <person name="Teles M."/>
            <person name="MacKenzie S."/>
            <person name="Amaro C."/>
        </authorList>
    </citation>
    <scope>NUCLEOTIDE SEQUENCE</scope>
</reference>
<evidence type="ECO:0000313" key="2">
    <source>
        <dbReference type="EMBL" id="JAH32306.1"/>
    </source>
</evidence>
<dbReference type="AlphaFoldDB" id="A0A0E9RT47"/>
<evidence type="ECO:0000256" key="1">
    <source>
        <dbReference type="SAM" id="SignalP"/>
    </source>
</evidence>
<feature type="chain" id="PRO_5002432086" evidence="1">
    <location>
        <begin position="20"/>
        <end position="48"/>
    </location>
</feature>
<keyword evidence="1" id="KW-0732">Signal</keyword>
<reference evidence="2" key="1">
    <citation type="submission" date="2014-11" db="EMBL/GenBank/DDBJ databases">
        <authorList>
            <person name="Amaro Gonzalez C."/>
        </authorList>
    </citation>
    <scope>NUCLEOTIDE SEQUENCE</scope>
</reference>
<feature type="signal peptide" evidence="1">
    <location>
        <begin position="1"/>
        <end position="19"/>
    </location>
</feature>
<sequence>MCVLCVCVCVCVCVHINMCKHLVQLSSFELHYELTICHIKLNDVVNIR</sequence>
<name>A0A0E9RT47_ANGAN</name>
<organism evidence="2">
    <name type="scientific">Anguilla anguilla</name>
    <name type="common">European freshwater eel</name>
    <name type="synonym">Muraena anguilla</name>
    <dbReference type="NCBI Taxonomy" id="7936"/>
    <lineage>
        <taxon>Eukaryota</taxon>
        <taxon>Metazoa</taxon>
        <taxon>Chordata</taxon>
        <taxon>Craniata</taxon>
        <taxon>Vertebrata</taxon>
        <taxon>Euteleostomi</taxon>
        <taxon>Actinopterygii</taxon>
        <taxon>Neopterygii</taxon>
        <taxon>Teleostei</taxon>
        <taxon>Anguilliformes</taxon>
        <taxon>Anguillidae</taxon>
        <taxon>Anguilla</taxon>
    </lineage>
</organism>
<dbReference type="EMBL" id="GBXM01076271">
    <property type="protein sequence ID" value="JAH32306.1"/>
    <property type="molecule type" value="Transcribed_RNA"/>
</dbReference>